<organism evidence="5 6">
    <name type="scientific">Marasmius crinis-equi</name>
    <dbReference type="NCBI Taxonomy" id="585013"/>
    <lineage>
        <taxon>Eukaryota</taxon>
        <taxon>Fungi</taxon>
        <taxon>Dikarya</taxon>
        <taxon>Basidiomycota</taxon>
        <taxon>Agaricomycotina</taxon>
        <taxon>Agaricomycetes</taxon>
        <taxon>Agaricomycetidae</taxon>
        <taxon>Agaricales</taxon>
        <taxon>Marasmiineae</taxon>
        <taxon>Marasmiaceae</taxon>
        <taxon>Marasmius</taxon>
    </lineage>
</organism>
<evidence type="ECO:0000313" key="5">
    <source>
        <dbReference type="EMBL" id="KAL0572282.1"/>
    </source>
</evidence>
<feature type="region of interest" description="Disordered" evidence="3">
    <location>
        <begin position="1"/>
        <end position="116"/>
    </location>
</feature>
<feature type="region of interest" description="Disordered" evidence="3">
    <location>
        <begin position="425"/>
        <end position="446"/>
    </location>
</feature>
<proteinExistence type="inferred from homology"/>
<dbReference type="PANTHER" id="PTHR10763">
    <property type="entry name" value="CELL DIVISION CONTROL PROTEIN 6-RELATED"/>
    <property type="match status" value="1"/>
</dbReference>
<name>A0ABR3FAM2_9AGAR</name>
<dbReference type="Proteomes" id="UP001465976">
    <property type="component" value="Unassembled WGS sequence"/>
</dbReference>
<sequence length="652" mass="69316">MSAPRTPRLTRSSSSVLGKRSYQRDCSSSSCEQLQTPETPNSKRIKISTTALNGDANKENIAPYDSSSLSGGMSPVTPRMTRSLRRSATDTVMVTPTRPRISSTRRASVTSELSPTTPATAISHLSLATPPPTPPALLPIQARVRALLRPTCNDIHELPGRESERATITDFISSFLGDCDTNYPCNLFVSGTPGTGKTALISSVMQSIDYEAHAARVLIINCMALNGMDALWTRLLEELRSPQKGRAKKLIGREGLESVLKGLKTKCILVLDELDHIASTPQALSQLFTLTASYGQTLRVIGIANTHTLTSSSVASSSDVQTLHFAPYTSTQLLQILQSRLSPLQSDKATAEEADAFKKFMPTPTITLLSKKVASLTGDVRALFEVLRGAIDIAVKPKAGEDVLAPSSHIVTPSHVLSALKAYKPTSPSTSTASSSPSAASSSPMNSNSEIVTKVRALSFQARLTLLSILLASKRVEAGLFLTSPSSSPVKRSNSSSSLGNTNNKDLSFDVGQLHAFYSLVLNREPDSSICSTVSRGEFGDLLGMLEGVGLISTSSLSSPTKPKRGFSRAGSFSAKAGSSSGAIKLNAGVWADEVLRGLGVGSGSSSEDIKEEEINALWVRESGRIAKEVKVIQAEARKEECGVGFSDAIED</sequence>
<feature type="compositionally biased region" description="Polar residues" evidence="3">
    <location>
        <begin position="107"/>
        <end position="116"/>
    </location>
</feature>
<feature type="domain" description="AAA+ ATPase" evidence="4">
    <location>
        <begin position="183"/>
        <end position="340"/>
    </location>
</feature>
<keyword evidence="6" id="KW-1185">Reference proteome</keyword>
<evidence type="ECO:0000256" key="3">
    <source>
        <dbReference type="SAM" id="MobiDB-lite"/>
    </source>
</evidence>
<comment type="similarity">
    <text evidence="1">Belongs to the CDC6/cdc18 family.</text>
</comment>
<feature type="compositionally biased region" description="Low complexity" evidence="3">
    <location>
        <begin position="425"/>
        <end position="444"/>
    </location>
</feature>
<dbReference type="PANTHER" id="PTHR10763:SF26">
    <property type="entry name" value="CELL DIVISION CONTROL PROTEIN 6 HOMOLOG"/>
    <property type="match status" value="1"/>
</dbReference>
<evidence type="ECO:0000256" key="2">
    <source>
        <dbReference type="ARBA" id="ARBA00022705"/>
    </source>
</evidence>
<dbReference type="SMART" id="SM00382">
    <property type="entry name" value="AAA"/>
    <property type="match status" value="1"/>
</dbReference>
<dbReference type="InterPro" id="IPR049945">
    <property type="entry name" value="AAA_22"/>
</dbReference>
<dbReference type="InterPro" id="IPR050311">
    <property type="entry name" value="ORC1/CDC6"/>
</dbReference>
<dbReference type="Gene3D" id="3.40.50.300">
    <property type="entry name" value="P-loop containing nucleotide triphosphate hydrolases"/>
    <property type="match status" value="1"/>
</dbReference>
<feature type="compositionally biased region" description="Low complexity" evidence="3">
    <location>
        <begin position="95"/>
        <end position="106"/>
    </location>
</feature>
<reference evidence="5 6" key="1">
    <citation type="submission" date="2024-02" db="EMBL/GenBank/DDBJ databases">
        <title>A draft genome for the cacao thread blight pathogen Marasmius crinis-equi.</title>
        <authorList>
            <person name="Cohen S.P."/>
            <person name="Baruah I.K."/>
            <person name="Amoako-Attah I."/>
            <person name="Bukari Y."/>
            <person name="Meinhardt L.W."/>
            <person name="Bailey B.A."/>
        </authorList>
    </citation>
    <scope>NUCLEOTIDE SEQUENCE [LARGE SCALE GENOMIC DNA]</scope>
    <source>
        <strain evidence="5 6">GH-76</strain>
    </source>
</reference>
<evidence type="ECO:0000259" key="4">
    <source>
        <dbReference type="SMART" id="SM00382"/>
    </source>
</evidence>
<dbReference type="InterPro" id="IPR027417">
    <property type="entry name" value="P-loop_NTPase"/>
</dbReference>
<protein>
    <submittedName>
        <fullName evidence="5">AAA ATPase</fullName>
    </submittedName>
</protein>
<dbReference type="Pfam" id="PF22606">
    <property type="entry name" value="Cdc6-ORC-like_ATPase_lid"/>
    <property type="match status" value="1"/>
</dbReference>
<gene>
    <name evidence="5" type="primary">CDC6_2</name>
    <name evidence="5" type="ORF">V5O48_009684</name>
</gene>
<keyword evidence="2" id="KW-0235">DNA replication</keyword>
<evidence type="ECO:0000256" key="1">
    <source>
        <dbReference type="ARBA" id="ARBA00006184"/>
    </source>
</evidence>
<dbReference type="CDD" id="cd00009">
    <property type="entry name" value="AAA"/>
    <property type="match status" value="1"/>
</dbReference>
<accession>A0ABR3FAM2</accession>
<evidence type="ECO:0000313" key="6">
    <source>
        <dbReference type="Proteomes" id="UP001465976"/>
    </source>
</evidence>
<comment type="caution">
    <text evidence="5">The sequence shown here is derived from an EMBL/GenBank/DDBJ whole genome shotgun (WGS) entry which is preliminary data.</text>
</comment>
<feature type="compositionally biased region" description="Polar residues" evidence="3">
    <location>
        <begin position="24"/>
        <end position="52"/>
    </location>
</feature>
<dbReference type="EMBL" id="JBAHYK010000648">
    <property type="protein sequence ID" value="KAL0572282.1"/>
    <property type="molecule type" value="Genomic_DNA"/>
</dbReference>
<dbReference type="InterPro" id="IPR003593">
    <property type="entry name" value="AAA+_ATPase"/>
</dbReference>
<dbReference type="Pfam" id="PF13401">
    <property type="entry name" value="AAA_22"/>
    <property type="match status" value="1"/>
</dbReference>
<dbReference type="InterPro" id="IPR054425">
    <property type="entry name" value="Cdc6_ORC1-like_ATPase_lid"/>
</dbReference>
<dbReference type="SUPFAM" id="SSF52540">
    <property type="entry name" value="P-loop containing nucleoside triphosphate hydrolases"/>
    <property type="match status" value="1"/>
</dbReference>